<evidence type="ECO:0000313" key="2">
    <source>
        <dbReference type="Proteomes" id="UP000325081"/>
    </source>
</evidence>
<accession>A0A5A7Q4P6</accession>
<dbReference type="EMBL" id="BKCP01005628">
    <property type="protein sequence ID" value="GER39377.1"/>
    <property type="molecule type" value="Genomic_DNA"/>
</dbReference>
<name>A0A5A7Q4P6_STRAF</name>
<dbReference type="AlphaFoldDB" id="A0A5A7Q4P6"/>
<protein>
    <submittedName>
        <fullName evidence="1">Lon protease homolog</fullName>
    </submittedName>
</protein>
<organism evidence="1 2">
    <name type="scientific">Striga asiatica</name>
    <name type="common">Asiatic witchweed</name>
    <name type="synonym">Buchnera asiatica</name>
    <dbReference type="NCBI Taxonomy" id="4170"/>
    <lineage>
        <taxon>Eukaryota</taxon>
        <taxon>Viridiplantae</taxon>
        <taxon>Streptophyta</taxon>
        <taxon>Embryophyta</taxon>
        <taxon>Tracheophyta</taxon>
        <taxon>Spermatophyta</taxon>
        <taxon>Magnoliopsida</taxon>
        <taxon>eudicotyledons</taxon>
        <taxon>Gunneridae</taxon>
        <taxon>Pentapetalae</taxon>
        <taxon>asterids</taxon>
        <taxon>lamiids</taxon>
        <taxon>Lamiales</taxon>
        <taxon>Orobanchaceae</taxon>
        <taxon>Buchnereae</taxon>
        <taxon>Striga</taxon>
    </lineage>
</organism>
<dbReference type="Proteomes" id="UP000325081">
    <property type="component" value="Unassembled WGS sequence"/>
</dbReference>
<evidence type="ECO:0000313" key="1">
    <source>
        <dbReference type="EMBL" id="GER39377.1"/>
    </source>
</evidence>
<keyword evidence="2" id="KW-1185">Reference proteome</keyword>
<dbReference type="GO" id="GO:0008233">
    <property type="term" value="F:peptidase activity"/>
    <property type="evidence" value="ECO:0007669"/>
    <property type="project" value="UniProtKB-KW"/>
</dbReference>
<gene>
    <name evidence="1" type="ORF">STAS_15993</name>
</gene>
<keyword evidence="1" id="KW-0378">Hydrolase</keyword>
<comment type="caution">
    <text evidence="1">The sequence shown here is derived from an EMBL/GenBank/DDBJ whole genome shotgun (WGS) entry which is preliminary data.</text>
</comment>
<dbReference type="GO" id="GO:0006508">
    <property type="term" value="P:proteolysis"/>
    <property type="evidence" value="ECO:0007669"/>
    <property type="project" value="UniProtKB-KW"/>
</dbReference>
<proteinExistence type="predicted"/>
<keyword evidence="1" id="KW-0645">Protease</keyword>
<sequence length="109" mass="12120">MLKALTARCSSHVYIGAHLRGHAPARVPASPLLRVFRWQKRRSLFYLRRFLCSDSSDGNGPVDSTWSKTKYIEVGEEAAESKSSSAIVPTVVRPKDCLTIRNGVLCNVM</sequence>
<reference evidence="2" key="1">
    <citation type="journal article" date="2019" name="Curr. Biol.">
        <title>Genome Sequence of Striga asiatica Provides Insight into the Evolution of Plant Parasitism.</title>
        <authorList>
            <person name="Yoshida S."/>
            <person name="Kim S."/>
            <person name="Wafula E.K."/>
            <person name="Tanskanen J."/>
            <person name="Kim Y.M."/>
            <person name="Honaas L."/>
            <person name="Yang Z."/>
            <person name="Spallek T."/>
            <person name="Conn C.E."/>
            <person name="Ichihashi Y."/>
            <person name="Cheong K."/>
            <person name="Cui S."/>
            <person name="Der J.P."/>
            <person name="Gundlach H."/>
            <person name="Jiao Y."/>
            <person name="Hori C."/>
            <person name="Ishida J.K."/>
            <person name="Kasahara H."/>
            <person name="Kiba T."/>
            <person name="Kim M.S."/>
            <person name="Koo N."/>
            <person name="Laohavisit A."/>
            <person name="Lee Y.H."/>
            <person name="Lumba S."/>
            <person name="McCourt P."/>
            <person name="Mortimer J.C."/>
            <person name="Mutuku J.M."/>
            <person name="Nomura T."/>
            <person name="Sasaki-Sekimoto Y."/>
            <person name="Seto Y."/>
            <person name="Wang Y."/>
            <person name="Wakatake T."/>
            <person name="Sakakibara H."/>
            <person name="Demura T."/>
            <person name="Yamaguchi S."/>
            <person name="Yoneyama K."/>
            <person name="Manabe R.I."/>
            <person name="Nelson D.C."/>
            <person name="Schulman A.H."/>
            <person name="Timko M.P."/>
            <person name="dePamphilis C.W."/>
            <person name="Choi D."/>
            <person name="Shirasu K."/>
        </authorList>
    </citation>
    <scope>NUCLEOTIDE SEQUENCE [LARGE SCALE GENOMIC DNA]</scope>
    <source>
        <strain evidence="2">cv. UVA1</strain>
    </source>
</reference>